<protein>
    <submittedName>
        <fullName evidence="1">Uncharacterized protein</fullName>
    </submittedName>
</protein>
<proteinExistence type="predicted"/>
<organism evidence="1 2">
    <name type="scientific">Flavobacterium urumqiense</name>
    <dbReference type="NCBI Taxonomy" id="935224"/>
    <lineage>
        <taxon>Bacteria</taxon>
        <taxon>Pseudomonadati</taxon>
        <taxon>Bacteroidota</taxon>
        <taxon>Flavobacteriia</taxon>
        <taxon>Flavobacteriales</taxon>
        <taxon>Flavobacteriaceae</taxon>
        <taxon>Flavobacterium</taxon>
    </lineage>
</organism>
<evidence type="ECO:0000313" key="2">
    <source>
        <dbReference type="Proteomes" id="UP000236737"/>
    </source>
</evidence>
<name>A0A1H6ADF2_9FLAO</name>
<sequence>MVKLHIHWVRANKKDLATIYLRKDMPLDGGKNLLRVGFVNLFI</sequence>
<dbReference type="Proteomes" id="UP000236737">
    <property type="component" value="Unassembled WGS sequence"/>
</dbReference>
<dbReference type="EMBL" id="FNVP01000015">
    <property type="protein sequence ID" value="SEG46763.1"/>
    <property type="molecule type" value="Genomic_DNA"/>
</dbReference>
<reference evidence="2" key="1">
    <citation type="submission" date="2016-10" db="EMBL/GenBank/DDBJ databases">
        <authorList>
            <person name="Varghese N."/>
            <person name="Submissions S."/>
        </authorList>
    </citation>
    <scope>NUCLEOTIDE SEQUENCE [LARGE SCALE GENOMIC DNA]</scope>
    <source>
        <strain evidence="2">CGMCC 1.9230</strain>
    </source>
</reference>
<gene>
    <name evidence="1" type="ORF">SAMN04488130_11538</name>
</gene>
<keyword evidence="2" id="KW-1185">Reference proteome</keyword>
<dbReference type="AlphaFoldDB" id="A0A1H6ADF2"/>
<evidence type="ECO:0000313" key="1">
    <source>
        <dbReference type="EMBL" id="SEG46763.1"/>
    </source>
</evidence>
<accession>A0A1H6ADF2</accession>